<dbReference type="UniPathway" id="UPA00378"/>
<gene>
    <name evidence="15" type="ORF">BQ2448_1762</name>
</gene>
<evidence type="ECO:0000256" key="14">
    <source>
        <dbReference type="SAM" id="Phobius"/>
    </source>
</evidence>
<reference evidence="16" key="1">
    <citation type="submission" date="2016-09" db="EMBL/GenBank/DDBJ databases">
        <authorList>
            <person name="Jeantristanb JTB J.-T."/>
            <person name="Ricardo R."/>
        </authorList>
    </citation>
    <scope>NUCLEOTIDE SEQUENCE [LARGE SCALE GENOMIC DNA]</scope>
</reference>
<keyword evidence="16" id="KW-1185">Reference proteome</keyword>
<name>A0A238FGU4_9BASI</name>
<dbReference type="InterPro" id="IPR038887">
    <property type="entry name" value="Nus1/NgBR"/>
</dbReference>
<dbReference type="STRING" id="269621.A0A238FGU4"/>
<dbReference type="InterPro" id="IPR036424">
    <property type="entry name" value="UPP_synth-like_sf"/>
</dbReference>
<feature type="region of interest" description="Disordered" evidence="13">
    <location>
        <begin position="198"/>
        <end position="236"/>
    </location>
</feature>
<dbReference type="SUPFAM" id="SSF64005">
    <property type="entry name" value="Undecaprenyl diphosphate synthase"/>
    <property type="match status" value="1"/>
</dbReference>
<dbReference type="EMBL" id="FMSP01000005">
    <property type="protein sequence ID" value="SCV70368.1"/>
    <property type="molecule type" value="Genomic_DNA"/>
</dbReference>
<keyword evidence="6" id="KW-0808">Transferase</keyword>
<protein>
    <recommendedName>
        <fullName evidence="5">ditrans,polycis-polyprenyl diphosphate synthase [(2E,6E)-farnesyldiphosphate specific]</fullName>
        <ecNumber evidence="5">2.5.1.87</ecNumber>
    </recommendedName>
</protein>
<dbReference type="PANTHER" id="PTHR21528:SF0">
    <property type="entry name" value="DEHYDRODOLICHYL DIPHOSPHATE SYNTHASE COMPLEX SUBUNIT NUS1"/>
    <property type="match status" value="1"/>
</dbReference>
<comment type="pathway">
    <text evidence="3">Protein modification; protein glycosylation.</text>
</comment>
<evidence type="ECO:0000313" key="15">
    <source>
        <dbReference type="EMBL" id="SCV70368.1"/>
    </source>
</evidence>
<keyword evidence="9" id="KW-0460">Magnesium</keyword>
<evidence type="ECO:0000256" key="3">
    <source>
        <dbReference type="ARBA" id="ARBA00004922"/>
    </source>
</evidence>
<keyword evidence="10 14" id="KW-1133">Transmembrane helix</keyword>
<evidence type="ECO:0000256" key="13">
    <source>
        <dbReference type="SAM" id="MobiDB-lite"/>
    </source>
</evidence>
<dbReference type="OrthoDB" id="3057168at2759"/>
<feature type="transmembrane region" description="Helical" evidence="14">
    <location>
        <begin position="6"/>
        <end position="27"/>
    </location>
</feature>
<evidence type="ECO:0000256" key="9">
    <source>
        <dbReference type="ARBA" id="ARBA00022842"/>
    </source>
</evidence>
<evidence type="ECO:0000256" key="8">
    <source>
        <dbReference type="ARBA" id="ARBA00022824"/>
    </source>
</evidence>
<evidence type="ECO:0000256" key="7">
    <source>
        <dbReference type="ARBA" id="ARBA00022692"/>
    </source>
</evidence>
<dbReference type="PANTHER" id="PTHR21528">
    <property type="entry name" value="DEHYDRODOLICHYL DIPHOSPHATE SYNTHASE COMPLEX SUBUNIT NUS1"/>
    <property type="match status" value="1"/>
</dbReference>
<dbReference type="GO" id="GO:0045547">
    <property type="term" value="F:ditrans,polycis-polyprenyl diphosphate synthase [(2E,6E)-farnesyl diphosphate specific] activity"/>
    <property type="evidence" value="ECO:0007669"/>
    <property type="project" value="UniProtKB-EC"/>
</dbReference>
<evidence type="ECO:0000256" key="2">
    <source>
        <dbReference type="ARBA" id="ARBA00004586"/>
    </source>
</evidence>
<sequence length="351" mass="39180">MGSILSIVLYPMWLSVLIVLHVCFALGRLRRLLRQLPALLRSQLRRSHVLQQLKNQRVIDLNVEAEKRRWKKTPRHLAVLFHPGMPVESVTSWCSWSGSTSRQARRAEFELAQLARMTDELKKLVRWCDGLGIAQLSVYDEQGESTSPYRTLDRYAPAVEASLASSCVIIPESTPSLDTRRHPERPLHTFRLAFSTPSALKSPSGKRVRFQSSSSDGTVTPPGRESDSGYGLSDLGSETPIATSSSLAVNILSRRSGRPHLASIARQLAEGQDLGHSVEEAIEAGSFSEPDLLLVLGGPYLRLRGFPPWQLRLTEMYHHPSPAWLPPPSLDWPILRRALDVYGGAEMRLGR</sequence>
<comment type="catalytic activity">
    <reaction evidence="12">
        <text>n isopentenyl diphosphate + (2E,6E)-farnesyl diphosphate = a di-trans,poly-cis-polyprenyl diphosphate + n diphosphate</text>
        <dbReference type="Rhea" id="RHEA:53008"/>
        <dbReference type="Rhea" id="RHEA-COMP:19494"/>
        <dbReference type="ChEBI" id="CHEBI:33019"/>
        <dbReference type="ChEBI" id="CHEBI:128769"/>
        <dbReference type="ChEBI" id="CHEBI:136960"/>
        <dbReference type="ChEBI" id="CHEBI:175763"/>
        <dbReference type="EC" id="2.5.1.87"/>
    </reaction>
</comment>
<dbReference type="GO" id="GO:1904423">
    <property type="term" value="C:dehydrodolichyl diphosphate synthase complex"/>
    <property type="evidence" value="ECO:0007669"/>
    <property type="project" value="InterPro"/>
</dbReference>
<dbReference type="EC" id="2.5.1.87" evidence="5"/>
<evidence type="ECO:0000256" key="11">
    <source>
        <dbReference type="ARBA" id="ARBA00023136"/>
    </source>
</evidence>
<dbReference type="Gene3D" id="3.40.1180.10">
    <property type="entry name" value="Decaprenyl diphosphate synthase-like"/>
    <property type="match status" value="1"/>
</dbReference>
<dbReference type="GO" id="GO:0005789">
    <property type="term" value="C:endoplasmic reticulum membrane"/>
    <property type="evidence" value="ECO:0007669"/>
    <property type="project" value="UniProtKB-SubCell"/>
</dbReference>
<evidence type="ECO:0000256" key="1">
    <source>
        <dbReference type="ARBA" id="ARBA00001946"/>
    </source>
</evidence>
<evidence type="ECO:0000256" key="10">
    <source>
        <dbReference type="ARBA" id="ARBA00022989"/>
    </source>
</evidence>
<proteinExistence type="inferred from homology"/>
<accession>A0A238FGU4</accession>
<dbReference type="Proteomes" id="UP000198372">
    <property type="component" value="Unassembled WGS sequence"/>
</dbReference>
<evidence type="ECO:0000256" key="12">
    <source>
        <dbReference type="ARBA" id="ARBA00047353"/>
    </source>
</evidence>
<comment type="similarity">
    <text evidence="4">Belongs to the UPP synthase family.</text>
</comment>
<keyword evidence="8" id="KW-0256">Endoplasmic reticulum</keyword>
<comment type="subcellular location">
    <subcellularLocation>
        <location evidence="2">Endoplasmic reticulum membrane</location>
    </subcellularLocation>
</comment>
<keyword evidence="11 14" id="KW-0472">Membrane</keyword>
<keyword evidence="7 14" id="KW-0812">Transmembrane</keyword>
<comment type="cofactor">
    <cofactor evidence="1">
        <name>Mg(2+)</name>
        <dbReference type="ChEBI" id="CHEBI:18420"/>
    </cofactor>
</comment>
<evidence type="ECO:0000313" key="16">
    <source>
        <dbReference type="Proteomes" id="UP000198372"/>
    </source>
</evidence>
<dbReference type="AlphaFoldDB" id="A0A238FGU4"/>
<organism evidence="15 16">
    <name type="scientific">Microbotryum intermedium</name>
    <dbReference type="NCBI Taxonomy" id="269621"/>
    <lineage>
        <taxon>Eukaryota</taxon>
        <taxon>Fungi</taxon>
        <taxon>Dikarya</taxon>
        <taxon>Basidiomycota</taxon>
        <taxon>Pucciniomycotina</taxon>
        <taxon>Microbotryomycetes</taxon>
        <taxon>Microbotryales</taxon>
        <taxon>Microbotryaceae</taxon>
        <taxon>Microbotryum</taxon>
    </lineage>
</organism>
<evidence type="ECO:0000256" key="6">
    <source>
        <dbReference type="ARBA" id="ARBA00022679"/>
    </source>
</evidence>
<evidence type="ECO:0000256" key="4">
    <source>
        <dbReference type="ARBA" id="ARBA00005432"/>
    </source>
</evidence>
<evidence type="ECO:0000256" key="5">
    <source>
        <dbReference type="ARBA" id="ARBA00012596"/>
    </source>
</evidence>